<dbReference type="EMBL" id="JACHGB010000002">
    <property type="protein sequence ID" value="MBB5271173.1"/>
    <property type="molecule type" value="Genomic_DNA"/>
</dbReference>
<name>A0A7W8HFW4_9BURK</name>
<feature type="transmembrane region" description="Helical" evidence="1">
    <location>
        <begin position="43"/>
        <end position="70"/>
    </location>
</feature>
<reference evidence="2 3" key="1">
    <citation type="submission" date="2020-08" db="EMBL/GenBank/DDBJ databases">
        <title>Genomic Encyclopedia of Type Strains, Phase IV (KMG-IV): sequencing the most valuable type-strain genomes for metagenomic binning, comparative biology and taxonomic classification.</title>
        <authorList>
            <person name="Goeker M."/>
        </authorList>
    </citation>
    <scope>NUCLEOTIDE SEQUENCE [LARGE SCALE GENOMIC DNA]</scope>
    <source>
        <strain evidence="2 3">DSM 29781</strain>
    </source>
</reference>
<evidence type="ECO:0008006" key="4">
    <source>
        <dbReference type="Google" id="ProtNLM"/>
    </source>
</evidence>
<protein>
    <recommendedName>
        <fullName evidence="4">DUF456 domain-containing protein</fullName>
    </recommendedName>
</protein>
<comment type="caution">
    <text evidence="2">The sequence shown here is derived from an EMBL/GenBank/DDBJ whole genome shotgun (WGS) entry which is preliminary data.</text>
</comment>
<dbReference type="Proteomes" id="UP000532440">
    <property type="component" value="Unassembled WGS sequence"/>
</dbReference>
<dbReference type="Pfam" id="PF04306">
    <property type="entry name" value="DUF456"/>
    <property type="match status" value="1"/>
</dbReference>
<dbReference type="RefSeq" id="WP_183965201.1">
    <property type="nucleotide sequence ID" value="NZ_BAABEW010000017.1"/>
</dbReference>
<proteinExistence type="predicted"/>
<keyword evidence="1" id="KW-0812">Transmembrane</keyword>
<dbReference type="AlphaFoldDB" id="A0A7W8HFW4"/>
<sequence>MDILLWSLAVILVIAGVVGTVLPALPGTALVFAGLLLGAWIDGFTAVGAITIAVLGLLTVLAWVAEYVAGMLGAKRAGAGRLALLGAAIGTVLGVFTGLWGLIFMPLAGAAIGEYLEMRDIARAGHVGVSTWIGIMLGTAVKIAITFAMIGIFVAALIF</sequence>
<evidence type="ECO:0000256" key="1">
    <source>
        <dbReference type="SAM" id="Phobius"/>
    </source>
</evidence>
<keyword evidence="1" id="KW-0472">Membrane</keyword>
<accession>A0A7W8HFW4</accession>
<feature type="transmembrane region" description="Helical" evidence="1">
    <location>
        <begin position="132"/>
        <end position="158"/>
    </location>
</feature>
<keyword evidence="1" id="KW-1133">Transmembrane helix</keyword>
<organism evidence="2 3">
    <name type="scientific">Quisquiliibacterium transsilvanicum</name>
    <dbReference type="NCBI Taxonomy" id="1549638"/>
    <lineage>
        <taxon>Bacteria</taxon>
        <taxon>Pseudomonadati</taxon>
        <taxon>Pseudomonadota</taxon>
        <taxon>Betaproteobacteria</taxon>
        <taxon>Burkholderiales</taxon>
        <taxon>Burkholderiaceae</taxon>
        <taxon>Quisquiliibacterium</taxon>
    </lineage>
</organism>
<keyword evidence="3" id="KW-1185">Reference proteome</keyword>
<gene>
    <name evidence="2" type="ORF">HNQ70_001177</name>
</gene>
<dbReference type="InterPro" id="IPR007403">
    <property type="entry name" value="DUF456"/>
</dbReference>
<dbReference type="PANTHER" id="PTHR39165:SF1">
    <property type="entry name" value="DUF456 DOMAIN-CONTAINING PROTEIN"/>
    <property type="match status" value="1"/>
</dbReference>
<evidence type="ECO:0000313" key="2">
    <source>
        <dbReference type="EMBL" id="MBB5271173.1"/>
    </source>
</evidence>
<dbReference type="PANTHER" id="PTHR39165">
    <property type="entry name" value="IG HYPOTHETICAL 17883"/>
    <property type="match status" value="1"/>
</dbReference>
<evidence type="ECO:0000313" key="3">
    <source>
        <dbReference type="Proteomes" id="UP000532440"/>
    </source>
</evidence>
<feature type="transmembrane region" description="Helical" evidence="1">
    <location>
        <begin position="82"/>
        <end position="112"/>
    </location>
</feature>